<proteinExistence type="predicted"/>
<reference evidence="3" key="2">
    <citation type="submission" date="2023-06" db="EMBL/GenBank/DDBJ databases">
        <authorList>
            <person name="Swenson N.G."/>
            <person name="Wegrzyn J.L."/>
            <person name="Mcevoy S.L."/>
        </authorList>
    </citation>
    <scope>NUCLEOTIDE SEQUENCE</scope>
    <source>
        <strain evidence="3">NS2018</strain>
        <tissue evidence="3">Leaf</tissue>
    </source>
</reference>
<keyword evidence="1" id="KW-0472">Membrane</keyword>
<sequence length="554" mass="61792">MFLAGTIKYLERTRSLYLASLDIFRDSMLKEPDPGPNYAKLMDDIASKKEANLPTTIILKVEHSGEKSNTSPIAEGERLNDVQVVHYAYHYFKIFKGLIVDLIFSFQERNESRNFFHNLIAEDALRVIEVELNFIYEALYTKVQVVHSKLGYFTRFISFALVVASLSLFYFKVKKSGFDEINVIITYALFLGAIALDTIAFFMLILTQNGSSRGRPTNFDKVRDYVDRVTEKITPGFIGRKYIRFIGKRVSQFLSFINGKATHLIDKVIDCFGLTDFMNEIRYVSHEQLTKELWEFIFTELKIKSKSATDPKDAKKISSARGNWILENDIAKKISSARGFKRHRVPLAPFDSTASQLCHTLPLLNPKHTVIVQESVEAAAKALYVNVMFRNASSVASNAACHLMGNTNKLLETISSFVKLSPYRPFGTYVFCTGNGRLVVVRNPDAVLEILFYSSQLSSGEGSEISIRSVKDHCGYQSEIHSLETKTLADLDQLEELPLSSNGGGGPGGAGSSGIDIVLNELGLGFLRQKLTGQGLAFILAGGSDMHLLADLST</sequence>
<evidence type="ECO:0000313" key="4">
    <source>
        <dbReference type="Proteomes" id="UP001168877"/>
    </source>
</evidence>
<keyword evidence="1" id="KW-1133">Transmembrane helix</keyword>
<dbReference type="AlphaFoldDB" id="A0AA39W1W7"/>
<dbReference type="Proteomes" id="UP001168877">
    <property type="component" value="Unassembled WGS sequence"/>
</dbReference>
<dbReference type="InterPro" id="IPR044214">
    <property type="entry name" value="EDS1-like"/>
</dbReference>
<dbReference type="PANTHER" id="PTHR47090">
    <property type="entry name" value="PROTEIN EDS1-RELATED"/>
    <property type="match status" value="1"/>
</dbReference>
<keyword evidence="1" id="KW-0812">Transmembrane</keyword>
<gene>
    <name evidence="3" type="ORF">LWI29_003719</name>
</gene>
<dbReference type="EMBL" id="JAUESC010000003">
    <property type="protein sequence ID" value="KAK0599263.1"/>
    <property type="molecule type" value="Genomic_DNA"/>
</dbReference>
<name>A0AA39W1W7_ACESA</name>
<dbReference type="InterPro" id="IPR025315">
    <property type="entry name" value="DUF4220"/>
</dbReference>
<dbReference type="GO" id="GO:0006952">
    <property type="term" value="P:defense response"/>
    <property type="evidence" value="ECO:0007669"/>
    <property type="project" value="InterPro"/>
</dbReference>
<organism evidence="3 4">
    <name type="scientific">Acer saccharum</name>
    <name type="common">Sugar maple</name>
    <dbReference type="NCBI Taxonomy" id="4024"/>
    <lineage>
        <taxon>Eukaryota</taxon>
        <taxon>Viridiplantae</taxon>
        <taxon>Streptophyta</taxon>
        <taxon>Embryophyta</taxon>
        <taxon>Tracheophyta</taxon>
        <taxon>Spermatophyta</taxon>
        <taxon>Magnoliopsida</taxon>
        <taxon>eudicotyledons</taxon>
        <taxon>Gunneridae</taxon>
        <taxon>Pentapetalae</taxon>
        <taxon>rosids</taxon>
        <taxon>malvids</taxon>
        <taxon>Sapindales</taxon>
        <taxon>Sapindaceae</taxon>
        <taxon>Hippocastanoideae</taxon>
        <taxon>Acereae</taxon>
        <taxon>Acer</taxon>
    </lineage>
</organism>
<feature type="transmembrane region" description="Helical" evidence="1">
    <location>
        <begin position="183"/>
        <end position="206"/>
    </location>
</feature>
<comment type="caution">
    <text evidence="3">The sequence shown here is derived from an EMBL/GenBank/DDBJ whole genome shotgun (WGS) entry which is preliminary data.</text>
</comment>
<protein>
    <recommendedName>
        <fullName evidence="2">DUF4220 domain-containing protein</fullName>
    </recommendedName>
</protein>
<evidence type="ECO:0000256" key="1">
    <source>
        <dbReference type="SAM" id="Phobius"/>
    </source>
</evidence>
<feature type="domain" description="DUF4220" evidence="2">
    <location>
        <begin position="1"/>
        <end position="206"/>
    </location>
</feature>
<dbReference type="PANTHER" id="PTHR47090:SF2">
    <property type="entry name" value="PROTEIN EDS1-RELATED"/>
    <property type="match status" value="1"/>
</dbReference>
<reference evidence="3" key="1">
    <citation type="journal article" date="2022" name="Plant J.">
        <title>Strategies of tolerance reflected in two North American maple genomes.</title>
        <authorList>
            <person name="McEvoy S.L."/>
            <person name="Sezen U.U."/>
            <person name="Trouern-Trend A."/>
            <person name="McMahon S.M."/>
            <person name="Schaberg P.G."/>
            <person name="Yang J."/>
            <person name="Wegrzyn J.L."/>
            <person name="Swenson N.G."/>
        </authorList>
    </citation>
    <scope>NUCLEOTIDE SEQUENCE</scope>
    <source>
        <strain evidence="3">NS2018</strain>
    </source>
</reference>
<evidence type="ECO:0000313" key="3">
    <source>
        <dbReference type="EMBL" id="KAK0599263.1"/>
    </source>
</evidence>
<keyword evidence="4" id="KW-1185">Reference proteome</keyword>
<feature type="transmembrane region" description="Helical" evidence="1">
    <location>
        <begin position="152"/>
        <end position="171"/>
    </location>
</feature>
<evidence type="ECO:0000259" key="2">
    <source>
        <dbReference type="Pfam" id="PF13968"/>
    </source>
</evidence>
<accession>A0AA39W1W7</accession>
<dbReference type="Pfam" id="PF13968">
    <property type="entry name" value="DUF4220"/>
    <property type="match status" value="1"/>
</dbReference>